<evidence type="ECO:0000256" key="1">
    <source>
        <dbReference type="SAM" id="MobiDB-lite"/>
    </source>
</evidence>
<proteinExistence type="predicted"/>
<feature type="region of interest" description="Disordered" evidence="1">
    <location>
        <begin position="1"/>
        <end position="20"/>
    </location>
</feature>
<reference evidence="3 4" key="1">
    <citation type="submission" date="2021-06" db="EMBL/GenBank/DDBJ databases">
        <authorList>
            <person name="Palmer J.M."/>
        </authorList>
    </citation>
    <scope>NUCLEOTIDE SEQUENCE [LARGE SCALE GENOMIC DNA]</scope>
    <source>
        <strain evidence="3 4">AS_MEX2019</strain>
        <tissue evidence="3">Muscle</tissue>
    </source>
</reference>
<dbReference type="EMBL" id="JAHRIP010037793">
    <property type="protein sequence ID" value="MEQ2294462.1"/>
    <property type="molecule type" value="Genomic_DNA"/>
</dbReference>
<comment type="caution">
    <text evidence="3">The sequence shown here is derived from an EMBL/GenBank/DDBJ whole genome shotgun (WGS) entry which is preliminary data.</text>
</comment>
<organism evidence="3 4">
    <name type="scientific">Ameca splendens</name>
    <dbReference type="NCBI Taxonomy" id="208324"/>
    <lineage>
        <taxon>Eukaryota</taxon>
        <taxon>Metazoa</taxon>
        <taxon>Chordata</taxon>
        <taxon>Craniata</taxon>
        <taxon>Vertebrata</taxon>
        <taxon>Euteleostomi</taxon>
        <taxon>Actinopterygii</taxon>
        <taxon>Neopterygii</taxon>
        <taxon>Teleostei</taxon>
        <taxon>Neoteleostei</taxon>
        <taxon>Acanthomorphata</taxon>
        <taxon>Ovalentaria</taxon>
        <taxon>Atherinomorphae</taxon>
        <taxon>Cyprinodontiformes</taxon>
        <taxon>Goodeidae</taxon>
        <taxon>Ameca</taxon>
    </lineage>
</organism>
<gene>
    <name evidence="3" type="ORF">AMECASPLE_004144</name>
</gene>
<evidence type="ECO:0000313" key="3">
    <source>
        <dbReference type="EMBL" id="MEQ2294462.1"/>
    </source>
</evidence>
<keyword evidence="2" id="KW-0472">Membrane</keyword>
<keyword evidence="2" id="KW-1133">Transmembrane helix</keyword>
<keyword evidence="4" id="KW-1185">Reference proteome</keyword>
<dbReference type="Proteomes" id="UP001469553">
    <property type="component" value="Unassembled WGS sequence"/>
</dbReference>
<feature type="transmembrane region" description="Helical" evidence="2">
    <location>
        <begin position="66"/>
        <end position="87"/>
    </location>
</feature>
<feature type="compositionally biased region" description="Polar residues" evidence="1">
    <location>
        <begin position="1"/>
        <end position="11"/>
    </location>
</feature>
<name>A0ABV0YKU0_9TELE</name>
<protein>
    <submittedName>
        <fullName evidence="3">Uncharacterized protein</fullName>
    </submittedName>
</protein>
<feature type="region of interest" description="Disordered" evidence="1">
    <location>
        <begin position="29"/>
        <end position="48"/>
    </location>
</feature>
<evidence type="ECO:0000256" key="2">
    <source>
        <dbReference type="SAM" id="Phobius"/>
    </source>
</evidence>
<accession>A0ABV0YKU0</accession>
<keyword evidence="2" id="KW-0812">Transmembrane</keyword>
<evidence type="ECO:0000313" key="4">
    <source>
        <dbReference type="Proteomes" id="UP001469553"/>
    </source>
</evidence>
<sequence>MTKHFTSSQRHLGQVRESKRLESSLIPLHCASKEPGPSVQSGWTGNGRKCRTSSKENFDLEQVQRVVHGVPSFAVLYIYVLINLSIYNMQLLTPSSDNGPSDPNLGG</sequence>